<feature type="compositionally biased region" description="Low complexity" evidence="1">
    <location>
        <begin position="744"/>
        <end position="758"/>
    </location>
</feature>
<accession>A0ABR3J1G1</accession>
<feature type="region of interest" description="Disordered" evidence="1">
    <location>
        <begin position="380"/>
        <end position="464"/>
    </location>
</feature>
<feature type="compositionally biased region" description="Basic and acidic residues" evidence="1">
    <location>
        <begin position="537"/>
        <end position="576"/>
    </location>
</feature>
<feature type="region of interest" description="Disordered" evidence="1">
    <location>
        <begin position="537"/>
        <end position="590"/>
    </location>
</feature>
<dbReference type="Proteomes" id="UP001556367">
    <property type="component" value="Unassembled WGS sequence"/>
</dbReference>
<keyword evidence="3" id="KW-1185">Reference proteome</keyword>
<feature type="compositionally biased region" description="Low complexity" evidence="1">
    <location>
        <begin position="37"/>
        <end position="59"/>
    </location>
</feature>
<feature type="compositionally biased region" description="Acidic residues" evidence="1">
    <location>
        <begin position="149"/>
        <end position="166"/>
    </location>
</feature>
<protein>
    <submittedName>
        <fullName evidence="2">Uncharacterized protein</fullName>
    </submittedName>
</protein>
<feature type="region of interest" description="Disordered" evidence="1">
    <location>
        <begin position="854"/>
        <end position="1054"/>
    </location>
</feature>
<feature type="compositionally biased region" description="Low complexity" evidence="1">
    <location>
        <begin position="951"/>
        <end position="979"/>
    </location>
</feature>
<sequence length="1054" mass="113898">MRRFASVFASKREKKDSSKSRHSELTIALPKPPPLTTPQLTAHSSDRANSSSSSTGSVSLRTPDDDHSIPRSPSKKIWKSWFSTLRSKSGTLNRGQLQLPRSVSQPQNPTSWEQTADWKAKPAPRLSAPPVGHRTATPASPLPSHSEDTDLETENELEDDYGDDEFGSVSSPRSLPLSPMIPVSSFTAARANLRRMTEQGLVSPFEAPPFASVTGNPIFPRSCNSPHLLPTRPSLRITVLKSRLLSYVDAMPDDVIILPLTSRAVPEPRPPSFPIDAHAIPPNMHVLEASRGIRRWIARPCFEDRYSVWLAEDESIVGKAVSGTSFGVLELEYSEAIEAMAVFGLEIDSPIPMTVTPPSEGGHSVKDMVFFDPPVPQTLNSSPVLSAKQGPSDTVTSSPVLGSDTSVSDDTVVPTGLSLPDVNSSIPPIPDAAAISPPSSDDPPAVTESTTEAEAASAKRGVRFAEDTSERIPLGYALRSKQKREEKARFLREEQARRALESERRKLDESRRKLERERLAQNKERVALERQRRVWEQEKGYRDAEQKGHREAEQKERQERKLREEVTNARVRREAQRAGGVPGAASTNDPFGVYNSGHSWSGSFHGSGARHGASSSSSSLREGISSNERNSTRAEKRYSQMSHDSPNIPHARPLLPPHPPVPATMQQHSPRIAARLPGSDSGHPIVASLAPAIAYASGSSNSHSSPSPISNSSPGSSRPSSMSGHGVVLPDGSRPVELLPSSNLAQSDAHDSSSLSASAKKRLSVGSIGSRPSNSRASTMPTFSVPSMFVPVGFSNIPAVPPMPIPWTGSQQNLAQLQMGAPNTMMFPGMPMSPYMMDMPLLPPNAPFMLQQYPKQRSGSRSRTGSSSSRDQSVERGSRRRENSMSGQSIDHSRNRTSSSSSRRPSTSHPKPNHSPTQQYRSHSRRGSTDMSPSAFTQAKRSSSGLSINKLSGSSSYGLGQSATSSASSLLPGSSQNHSSHGHGGQHSPSDRGRAQRVDSSSFSKSSGNAYWQNQSPWTALPTQNGGLPNAMYTGHSQQPLMKPAAARRQTALS</sequence>
<comment type="caution">
    <text evidence="2">The sequence shown here is derived from an EMBL/GenBank/DDBJ whole genome shotgun (WGS) entry which is preliminary data.</text>
</comment>
<dbReference type="EMBL" id="JASNQZ010000012">
    <property type="protein sequence ID" value="KAL0949477.1"/>
    <property type="molecule type" value="Genomic_DNA"/>
</dbReference>
<feature type="compositionally biased region" description="Low complexity" evidence="1">
    <location>
        <begin position="896"/>
        <end position="910"/>
    </location>
</feature>
<feature type="compositionally biased region" description="Polar residues" evidence="1">
    <location>
        <begin position="770"/>
        <end position="781"/>
    </location>
</feature>
<evidence type="ECO:0000256" key="1">
    <source>
        <dbReference type="SAM" id="MobiDB-lite"/>
    </source>
</evidence>
<gene>
    <name evidence="2" type="ORF">HGRIS_009530</name>
</gene>
<feature type="compositionally biased region" description="Polar residues" evidence="1">
    <location>
        <begin position="929"/>
        <end position="950"/>
    </location>
</feature>
<evidence type="ECO:0000313" key="2">
    <source>
        <dbReference type="EMBL" id="KAL0949477.1"/>
    </source>
</evidence>
<feature type="region of interest" description="Disordered" evidence="1">
    <location>
        <begin position="90"/>
        <end position="174"/>
    </location>
</feature>
<feature type="region of interest" description="Disordered" evidence="1">
    <location>
        <begin position="696"/>
        <end position="781"/>
    </location>
</feature>
<feature type="compositionally biased region" description="Low complexity" evidence="1">
    <location>
        <begin position="431"/>
        <end position="458"/>
    </location>
</feature>
<evidence type="ECO:0000313" key="3">
    <source>
        <dbReference type="Proteomes" id="UP001556367"/>
    </source>
</evidence>
<feature type="compositionally biased region" description="Low complexity" evidence="1">
    <location>
        <begin position="857"/>
        <end position="870"/>
    </location>
</feature>
<feature type="compositionally biased region" description="Polar residues" evidence="1">
    <location>
        <begin position="90"/>
        <end position="114"/>
    </location>
</feature>
<feature type="compositionally biased region" description="Basic and acidic residues" evidence="1">
    <location>
        <begin position="872"/>
        <end position="883"/>
    </location>
</feature>
<organism evidence="2 3">
    <name type="scientific">Hohenbuehelia grisea</name>
    <dbReference type="NCBI Taxonomy" id="104357"/>
    <lineage>
        <taxon>Eukaryota</taxon>
        <taxon>Fungi</taxon>
        <taxon>Dikarya</taxon>
        <taxon>Basidiomycota</taxon>
        <taxon>Agaricomycotina</taxon>
        <taxon>Agaricomycetes</taxon>
        <taxon>Agaricomycetidae</taxon>
        <taxon>Agaricales</taxon>
        <taxon>Pleurotineae</taxon>
        <taxon>Pleurotaceae</taxon>
        <taxon>Hohenbuehelia</taxon>
    </lineage>
</organism>
<name>A0ABR3J1G1_9AGAR</name>
<feature type="compositionally biased region" description="Basic and acidic residues" evidence="1">
    <location>
        <begin position="10"/>
        <end position="24"/>
    </location>
</feature>
<feature type="compositionally biased region" description="Low complexity" evidence="1">
    <location>
        <begin position="604"/>
        <end position="626"/>
    </location>
</feature>
<feature type="compositionally biased region" description="Polar residues" evidence="1">
    <location>
        <begin position="380"/>
        <end position="409"/>
    </location>
</feature>
<reference evidence="3" key="1">
    <citation type="submission" date="2024-06" db="EMBL/GenBank/DDBJ databases">
        <title>Multi-omics analyses provide insights into the biosynthesis of the anticancer antibiotic pleurotin in Hohenbuehelia grisea.</title>
        <authorList>
            <person name="Weaver J.A."/>
            <person name="Alberti F."/>
        </authorList>
    </citation>
    <scope>NUCLEOTIDE SEQUENCE [LARGE SCALE GENOMIC DNA]</scope>
    <source>
        <strain evidence="3">T-177</strain>
    </source>
</reference>
<feature type="region of interest" description="Disordered" evidence="1">
    <location>
        <begin position="1"/>
        <end position="74"/>
    </location>
</feature>
<feature type="region of interest" description="Disordered" evidence="1">
    <location>
        <begin position="604"/>
        <end position="668"/>
    </location>
</feature>
<proteinExistence type="predicted"/>
<feature type="compositionally biased region" description="Low complexity" evidence="1">
    <location>
        <begin position="697"/>
        <end position="726"/>
    </location>
</feature>
<feature type="compositionally biased region" description="Polar residues" evidence="1">
    <location>
        <begin position="998"/>
        <end position="1027"/>
    </location>
</feature>